<keyword evidence="3" id="KW-0540">Nuclease</keyword>
<dbReference type="PROSITE" id="PS50164">
    <property type="entry name" value="GIY_YIG"/>
    <property type="match status" value="1"/>
</dbReference>
<comment type="caution">
    <text evidence="3">The sequence shown here is derived from an EMBL/GenBank/DDBJ whole genome shotgun (WGS) entry which is preliminary data.</text>
</comment>
<keyword evidence="4" id="KW-1185">Reference proteome</keyword>
<dbReference type="PANTHER" id="PTHR34477:SF5">
    <property type="entry name" value="BSL5627 PROTEIN"/>
    <property type="match status" value="1"/>
</dbReference>
<accession>A0A401UAV6</accession>
<proteinExistence type="inferred from homology"/>
<dbReference type="InterPro" id="IPR000305">
    <property type="entry name" value="GIY-YIG_endonuc"/>
</dbReference>
<dbReference type="OrthoDB" id="1495241at2"/>
<dbReference type="Proteomes" id="UP000288227">
    <property type="component" value="Unassembled WGS sequence"/>
</dbReference>
<dbReference type="EMBL" id="BHXQ01000004">
    <property type="protein sequence ID" value="GCC52002.1"/>
    <property type="molecule type" value="Genomic_DNA"/>
</dbReference>
<evidence type="ECO:0000313" key="4">
    <source>
        <dbReference type="Proteomes" id="UP000288227"/>
    </source>
</evidence>
<dbReference type="RefSeq" id="WP_127122657.1">
    <property type="nucleotide sequence ID" value="NZ_BHXQ01000004.1"/>
</dbReference>
<gene>
    <name evidence="3" type="ORF">SanaruYs_22340</name>
</gene>
<dbReference type="Gene3D" id="3.40.1440.10">
    <property type="entry name" value="GIY-YIG endonuclease"/>
    <property type="match status" value="1"/>
</dbReference>
<keyword evidence="3" id="KW-0255">Endonuclease</keyword>
<sequence>MGGGSIYIVSNEDNTVFCVGSTANLPVRIWQHQNGYHPHVYSAIHKLNKLVYYEHLLTIEEALARKEFVRSQKRKWKEDLIAIKNPEWLDLYTALLAEEH</sequence>
<dbReference type="AlphaFoldDB" id="A0A401UAV6"/>
<reference evidence="3 4" key="1">
    <citation type="submission" date="2018-11" db="EMBL/GenBank/DDBJ databases">
        <title>Chryseotalea sanarue gen. nov., sp., nov., a member of the family Cytophagaceae, isolated from a brackish lake in Hamamatsu Japan.</title>
        <authorList>
            <person name="Maejima Y."/>
            <person name="Iino T."/>
            <person name="Muraguchi Y."/>
            <person name="Fukuda K."/>
            <person name="Ohkuma M."/>
            <person name="Moriuchi R."/>
            <person name="Dohra H."/>
            <person name="Kimbara K."/>
            <person name="Shintani M."/>
        </authorList>
    </citation>
    <scope>NUCLEOTIDE SEQUENCE [LARGE SCALE GENOMIC DNA]</scope>
    <source>
        <strain evidence="3 4">Ys</strain>
    </source>
</reference>
<feature type="domain" description="GIY-YIG" evidence="2">
    <location>
        <begin position="2"/>
        <end position="79"/>
    </location>
</feature>
<dbReference type="SUPFAM" id="SSF82771">
    <property type="entry name" value="GIY-YIG endonuclease"/>
    <property type="match status" value="1"/>
</dbReference>
<dbReference type="Pfam" id="PF01541">
    <property type="entry name" value="GIY-YIG"/>
    <property type="match status" value="1"/>
</dbReference>
<comment type="similarity">
    <text evidence="1">Belongs to the UPF0213 family.</text>
</comment>
<evidence type="ECO:0000313" key="3">
    <source>
        <dbReference type="EMBL" id="GCC52002.1"/>
    </source>
</evidence>
<organism evidence="3 4">
    <name type="scientific">Chryseotalea sanaruensis</name>
    <dbReference type="NCBI Taxonomy" id="2482724"/>
    <lineage>
        <taxon>Bacteria</taxon>
        <taxon>Pseudomonadati</taxon>
        <taxon>Bacteroidota</taxon>
        <taxon>Cytophagia</taxon>
        <taxon>Cytophagales</taxon>
        <taxon>Chryseotaleaceae</taxon>
        <taxon>Chryseotalea</taxon>
    </lineage>
</organism>
<evidence type="ECO:0000259" key="2">
    <source>
        <dbReference type="PROSITE" id="PS50164"/>
    </source>
</evidence>
<keyword evidence="3" id="KW-0378">Hydrolase</keyword>
<name>A0A401UAV6_9BACT</name>
<dbReference type="PANTHER" id="PTHR34477">
    <property type="entry name" value="UPF0213 PROTEIN YHBQ"/>
    <property type="match status" value="1"/>
</dbReference>
<evidence type="ECO:0000256" key="1">
    <source>
        <dbReference type="ARBA" id="ARBA00007435"/>
    </source>
</evidence>
<dbReference type="InterPro" id="IPR050190">
    <property type="entry name" value="UPF0213_domain"/>
</dbReference>
<dbReference type="InterPro" id="IPR035901">
    <property type="entry name" value="GIY-YIG_endonuc_sf"/>
</dbReference>
<protein>
    <submittedName>
        <fullName evidence="3">Endonuclease containing a URI domain</fullName>
    </submittedName>
</protein>
<dbReference type="GO" id="GO:0004519">
    <property type="term" value="F:endonuclease activity"/>
    <property type="evidence" value="ECO:0007669"/>
    <property type="project" value="UniProtKB-KW"/>
</dbReference>